<dbReference type="PANTHER" id="PTHR10853">
    <property type="entry name" value="PELOTA"/>
    <property type="match status" value="1"/>
</dbReference>
<dbReference type="Gene3D" id="2.30.30.870">
    <property type="entry name" value="Pelota, domain A"/>
    <property type="match status" value="1"/>
</dbReference>
<keyword evidence="4 6" id="KW-0963">Cytoplasm</keyword>
<evidence type="ECO:0000256" key="6">
    <source>
        <dbReference type="RuleBase" id="RU362019"/>
    </source>
</evidence>
<evidence type="ECO:0000256" key="1">
    <source>
        <dbReference type="ARBA" id="ARBA00001968"/>
    </source>
</evidence>
<dbReference type="Gene3D" id="3.30.420.60">
    <property type="entry name" value="eRF1 domain 2"/>
    <property type="match status" value="1"/>
</dbReference>
<dbReference type="Pfam" id="PF26356">
    <property type="entry name" value="Pelota_N"/>
    <property type="match status" value="1"/>
</dbReference>
<comment type="function">
    <text evidence="6">Component of the Dom34-Hbs1 complex, a complex that recognizes stalled ribosomes and triggers the No-Go Decay (NGD) pathway (PubMed:20890290). In the Dom34-Hbs1 complex, dom34 recognizes ribosomes stalled at the 3' end of an mRNA and engages stalled ribosomes by destabilizing mRNA in the mRNA channel. Following ribosome-binding, the Dom34-Hbs1 complex promotes the disassembly of stalled ribosomes, followed by degradation of damaged mRNAs as part of the NGD pathway.</text>
</comment>
<evidence type="ECO:0000256" key="7">
    <source>
        <dbReference type="SAM" id="MobiDB-lite"/>
    </source>
</evidence>
<dbReference type="InterPro" id="IPR029064">
    <property type="entry name" value="Ribosomal_eL30-like_sf"/>
</dbReference>
<proteinExistence type="inferred from homology"/>
<evidence type="ECO:0000259" key="8">
    <source>
        <dbReference type="SMART" id="SM01194"/>
    </source>
</evidence>
<dbReference type="GO" id="GO:0070966">
    <property type="term" value="P:nuclear-transcribed mRNA catabolic process, no-go decay"/>
    <property type="evidence" value="ECO:0007669"/>
    <property type="project" value="InterPro"/>
</dbReference>
<evidence type="ECO:0000313" key="9">
    <source>
        <dbReference type="EMBL" id="TEB35632.1"/>
    </source>
</evidence>
<dbReference type="NCBIfam" id="TIGR00111">
    <property type="entry name" value="pelota"/>
    <property type="match status" value="1"/>
</dbReference>
<dbReference type="InterPro" id="IPR004405">
    <property type="entry name" value="TF_pelota"/>
</dbReference>
<dbReference type="EMBL" id="QPFP01000007">
    <property type="protein sequence ID" value="TEB35632.1"/>
    <property type="molecule type" value="Genomic_DNA"/>
</dbReference>
<dbReference type="GO" id="GO:0032790">
    <property type="term" value="P:ribosome disassembly"/>
    <property type="evidence" value="ECO:0007669"/>
    <property type="project" value="TreeGrafter"/>
</dbReference>
<feature type="domain" description="eRF1/Pelota-like N-terminal" evidence="8">
    <location>
        <begin position="1"/>
        <end position="150"/>
    </location>
</feature>
<gene>
    <name evidence="9" type="ORF">FA13DRAFT_1624713</name>
</gene>
<dbReference type="STRING" id="71717.A0A4Y7TPY1"/>
<dbReference type="FunFam" id="3.30.1330.30:FF:000008">
    <property type="entry name" value="Protein pelota homolog"/>
    <property type="match status" value="1"/>
</dbReference>
<comment type="subcellular location">
    <subcellularLocation>
        <location evidence="2 6">Cytoplasm</location>
    </subcellularLocation>
</comment>
<dbReference type="SUPFAM" id="SSF159065">
    <property type="entry name" value="Dom34/Pelota N-terminal domain-like"/>
    <property type="match status" value="1"/>
</dbReference>
<comment type="caution">
    <text evidence="9">The sequence shown here is derived from an EMBL/GenBank/DDBJ whole genome shotgun (WGS) entry which is preliminary data.</text>
</comment>
<dbReference type="AlphaFoldDB" id="A0A4Y7TPY1"/>
<sequence>MKLVGRYIDKHGAGHVTLRPEDNEDMWHLYNLITEGDSVRATAIRRVQNVSSTGSTESQRVRMKLTIQVAKVDFSPAAASGQQEGGTSSADQSSGPAAALHISGPVISENQFVRMGAYHTLDIEPNRDVRIEKSEGWDSIARARVEEAIVPGRGAEVAALVCGEGTAAFCLLSQHMTIVPHRISMSIPRKAASAGTSQHEKGMGKFFSTLYDGFLRHIPYANPGLRAIVIASPGWIRDSVFDFFMAEAVKRGDKPLQKALREKTIRVHVNSPHVHSLVEVLKSPEVSHQLKEAKFAKEGVALDRFFKMLGSDENRAWYGPDHVRLASERGAIGTLLISDDLFRSSDPATRRKYVAMVEEVQSKGGEVIMFSSMHESGQQLNQITGIAAILTFPLDVEVVEAEEREEAEERKRKEQELADQQ</sequence>
<dbReference type="InterPro" id="IPR005140">
    <property type="entry name" value="eRF1_Pelota-like_N"/>
</dbReference>
<dbReference type="FunFam" id="2.30.30.870:FF:000001">
    <property type="entry name" value="Protein pelota homolog"/>
    <property type="match status" value="1"/>
</dbReference>
<name>A0A4Y7TPY1_COPMI</name>
<reference evidence="9 10" key="1">
    <citation type="journal article" date="2019" name="Nat. Ecol. Evol.">
        <title>Megaphylogeny resolves global patterns of mushroom evolution.</title>
        <authorList>
            <person name="Varga T."/>
            <person name="Krizsan K."/>
            <person name="Foldi C."/>
            <person name="Dima B."/>
            <person name="Sanchez-Garcia M."/>
            <person name="Sanchez-Ramirez S."/>
            <person name="Szollosi G.J."/>
            <person name="Szarkandi J.G."/>
            <person name="Papp V."/>
            <person name="Albert L."/>
            <person name="Andreopoulos W."/>
            <person name="Angelini C."/>
            <person name="Antonin V."/>
            <person name="Barry K.W."/>
            <person name="Bougher N.L."/>
            <person name="Buchanan P."/>
            <person name="Buyck B."/>
            <person name="Bense V."/>
            <person name="Catcheside P."/>
            <person name="Chovatia M."/>
            <person name="Cooper J."/>
            <person name="Damon W."/>
            <person name="Desjardin D."/>
            <person name="Finy P."/>
            <person name="Geml J."/>
            <person name="Haridas S."/>
            <person name="Hughes K."/>
            <person name="Justo A."/>
            <person name="Karasinski D."/>
            <person name="Kautmanova I."/>
            <person name="Kiss B."/>
            <person name="Kocsube S."/>
            <person name="Kotiranta H."/>
            <person name="LaButti K.M."/>
            <person name="Lechner B.E."/>
            <person name="Liimatainen K."/>
            <person name="Lipzen A."/>
            <person name="Lukacs Z."/>
            <person name="Mihaltcheva S."/>
            <person name="Morgado L.N."/>
            <person name="Niskanen T."/>
            <person name="Noordeloos M.E."/>
            <person name="Ohm R.A."/>
            <person name="Ortiz-Santana B."/>
            <person name="Ovrebo C."/>
            <person name="Racz N."/>
            <person name="Riley R."/>
            <person name="Savchenko A."/>
            <person name="Shiryaev A."/>
            <person name="Soop K."/>
            <person name="Spirin V."/>
            <person name="Szebenyi C."/>
            <person name="Tomsovsky M."/>
            <person name="Tulloss R.E."/>
            <person name="Uehling J."/>
            <person name="Grigoriev I.V."/>
            <person name="Vagvolgyi C."/>
            <person name="Papp T."/>
            <person name="Martin F.M."/>
            <person name="Miettinen O."/>
            <person name="Hibbett D.S."/>
            <person name="Nagy L.G."/>
        </authorList>
    </citation>
    <scope>NUCLEOTIDE SEQUENCE [LARGE SCALE GENOMIC DNA]</scope>
    <source>
        <strain evidence="9 10">FP101781</strain>
    </source>
</reference>
<dbReference type="GO" id="GO:0005737">
    <property type="term" value="C:cytoplasm"/>
    <property type="evidence" value="ECO:0007669"/>
    <property type="project" value="UniProtKB-SubCell"/>
</dbReference>
<dbReference type="SMART" id="SM01194">
    <property type="entry name" value="eRF1_1"/>
    <property type="match status" value="1"/>
</dbReference>
<dbReference type="InterPro" id="IPR005141">
    <property type="entry name" value="eRF1_2"/>
</dbReference>
<dbReference type="InterPro" id="IPR058547">
    <property type="entry name" value="Pelota_N"/>
</dbReference>
<dbReference type="OrthoDB" id="10249111at2759"/>
<dbReference type="SUPFAM" id="SSF55315">
    <property type="entry name" value="L30e-like"/>
    <property type="match status" value="1"/>
</dbReference>
<evidence type="ECO:0000256" key="5">
    <source>
        <dbReference type="ARBA" id="ARBA00022723"/>
    </source>
</evidence>
<dbReference type="InterPro" id="IPR038069">
    <property type="entry name" value="Pelota/DOM34_N"/>
</dbReference>
<feature type="compositionally biased region" description="Polar residues" evidence="7">
    <location>
        <begin position="80"/>
        <end position="95"/>
    </location>
</feature>
<dbReference type="Proteomes" id="UP000298030">
    <property type="component" value="Unassembled WGS sequence"/>
</dbReference>
<dbReference type="Pfam" id="PF03464">
    <property type="entry name" value="eRF1_2"/>
    <property type="match status" value="1"/>
</dbReference>
<dbReference type="SUPFAM" id="SSF53137">
    <property type="entry name" value="Translational machinery components"/>
    <property type="match status" value="1"/>
</dbReference>
<dbReference type="PANTHER" id="PTHR10853:SF0">
    <property type="entry name" value="PROTEIN PELOTA HOMOLOG"/>
    <property type="match status" value="1"/>
</dbReference>
<evidence type="ECO:0000256" key="2">
    <source>
        <dbReference type="ARBA" id="ARBA00004496"/>
    </source>
</evidence>
<protein>
    <recommendedName>
        <fullName evidence="6">Protein DOM34 homolog</fullName>
    </recommendedName>
</protein>
<keyword evidence="5 6" id="KW-0479">Metal-binding</keyword>
<feature type="region of interest" description="Disordered" evidence="7">
    <location>
        <begin position="77"/>
        <end position="97"/>
    </location>
</feature>
<evidence type="ECO:0000256" key="4">
    <source>
        <dbReference type="ARBA" id="ARBA00022490"/>
    </source>
</evidence>
<dbReference type="GO" id="GO:0071025">
    <property type="term" value="P:RNA surveillance"/>
    <property type="evidence" value="ECO:0007669"/>
    <property type="project" value="InterPro"/>
</dbReference>
<organism evidence="9 10">
    <name type="scientific">Coprinellus micaceus</name>
    <name type="common">Glistening ink-cap mushroom</name>
    <name type="synonym">Coprinus micaceus</name>
    <dbReference type="NCBI Taxonomy" id="71717"/>
    <lineage>
        <taxon>Eukaryota</taxon>
        <taxon>Fungi</taxon>
        <taxon>Dikarya</taxon>
        <taxon>Basidiomycota</taxon>
        <taxon>Agaricomycotina</taxon>
        <taxon>Agaricomycetes</taxon>
        <taxon>Agaricomycetidae</taxon>
        <taxon>Agaricales</taxon>
        <taxon>Agaricineae</taxon>
        <taxon>Psathyrellaceae</taxon>
        <taxon>Coprinellus</taxon>
    </lineage>
</organism>
<evidence type="ECO:0000313" key="10">
    <source>
        <dbReference type="Proteomes" id="UP000298030"/>
    </source>
</evidence>
<comment type="similarity">
    <text evidence="3 6">Belongs to the eukaryotic release factor 1 family. Pelota subfamily.</text>
</comment>
<comment type="cofactor">
    <cofactor evidence="1 6">
        <name>a divalent metal cation</name>
        <dbReference type="ChEBI" id="CHEBI:60240"/>
    </cofactor>
</comment>
<accession>A0A4Y7TPY1</accession>
<dbReference type="Gene3D" id="3.30.1330.30">
    <property type="match status" value="1"/>
</dbReference>
<dbReference type="Pfam" id="PF03465">
    <property type="entry name" value="eRF1_3"/>
    <property type="match status" value="1"/>
</dbReference>
<dbReference type="GO" id="GO:0046872">
    <property type="term" value="F:metal ion binding"/>
    <property type="evidence" value="ECO:0007669"/>
    <property type="project" value="UniProtKB-KW"/>
</dbReference>
<dbReference type="InterPro" id="IPR005142">
    <property type="entry name" value="eRF1_3"/>
</dbReference>
<dbReference type="GO" id="GO:0070651">
    <property type="term" value="P:nonfunctional rRNA decay"/>
    <property type="evidence" value="ECO:0007669"/>
    <property type="project" value="TreeGrafter"/>
</dbReference>
<dbReference type="InterPro" id="IPR042226">
    <property type="entry name" value="eFR1_2_sf"/>
</dbReference>
<keyword evidence="10" id="KW-1185">Reference proteome</keyword>
<evidence type="ECO:0000256" key="3">
    <source>
        <dbReference type="ARBA" id="ARBA00009504"/>
    </source>
</evidence>
<dbReference type="GO" id="GO:0070481">
    <property type="term" value="P:nuclear-transcribed mRNA catabolic process, non-stop decay"/>
    <property type="evidence" value="ECO:0007669"/>
    <property type="project" value="InterPro"/>
</dbReference>